<dbReference type="Proteomes" id="UP000247591">
    <property type="component" value="Unassembled WGS sequence"/>
</dbReference>
<dbReference type="Gene3D" id="3.10.450.50">
    <property type="match status" value="1"/>
</dbReference>
<dbReference type="Pfam" id="PF14534">
    <property type="entry name" value="DUF4440"/>
    <property type="match status" value="1"/>
</dbReference>
<evidence type="ECO:0000313" key="2">
    <source>
        <dbReference type="EMBL" id="PYE12788.1"/>
    </source>
</evidence>
<dbReference type="SUPFAM" id="SSF54427">
    <property type="entry name" value="NTF2-like"/>
    <property type="match status" value="1"/>
</dbReference>
<dbReference type="OrthoDB" id="4562637at2"/>
<proteinExistence type="predicted"/>
<dbReference type="EMBL" id="QJSP01000020">
    <property type="protein sequence ID" value="PYE12788.1"/>
    <property type="molecule type" value="Genomic_DNA"/>
</dbReference>
<keyword evidence="3" id="KW-1185">Reference proteome</keyword>
<accession>A0A318RFQ5</accession>
<evidence type="ECO:0000313" key="3">
    <source>
        <dbReference type="Proteomes" id="UP000247591"/>
    </source>
</evidence>
<dbReference type="NCBIfam" id="TIGR02246">
    <property type="entry name" value="SgcJ/EcaC family oxidoreductase"/>
    <property type="match status" value="1"/>
</dbReference>
<comment type="caution">
    <text evidence="2">The sequence shown here is derived from an EMBL/GenBank/DDBJ whole genome shotgun (WGS) entry which is preliminary data.</text>
</comment>
<sequence length="139" mass="15373">MTQNSAATTPKTSDLNSIRAIIEDVQAGFNRNDADLMNVHLAEDAIIVNARGVRLTGRPAIDEATREGLAAGFLRDATAYYQLTDIALLAPDVITAGKNAWSTQQDFEVGNPPEMNALYIFIRRSGRWLIWRRQNTLIA</sequence>
<organism evidence="2 3">
    <name type="scientific">Williamsia limnetica</name>
    <dbReference type="NCBI Taxonomy" id="882452"/>
    <lineage>
        <taxon>Bacteria</taxon>
        <taxon>Bacillati</taxon>
        <taxon>Actinomycetota</taxon>
        <taxon>Actinomycetes</taxon>
        <taxon>Mycobacteriales</taxon>
        <taxon>Nocardiaceae</taxon>
        <taxon>Williamsia</taxon>
    </lineage>
</organism>
<dbReference type="InterPro" id="IPR027843">
    <property type="entry name" value="DUF4440"/>
</dbReference>
<evidence type="ECO:0000259" key="1">
    <source>
        <dbReference type="Pfam" id="PF14534"/>
    </source>
</evidence>
<dbReference type="RefSeq" id="WP_110472312.1">
    <property type="nucleotide sequence ID" value="NZ_QJSP01000020.1"/>
</dbReference>
<gene>
    <name evidence="2" type="ORF">DFR67_12067</name>
</gene>
<dbReference type="InterPro" id="IPR011944">
    <property type="entry name" value="Steroid_delta5-4_isomerase"/>
</dbReference>
<feature type="domain" description="DUF4440" evidence="1">
    <location>
        <begin position="18"/>
        <end position="130"/>
    </location>
</feature>
<reference evidence="2 3" key="1">
    <citation type="submission" date="2018-06" db="EMBL/GenBank/DDBJ databases">
        <title>Genomic Encyclopedia of Type Strains, Phase IV (KMG-IV): sequencing the most valuable type-strain genomes for metagenomic binning, comparative biology and taxonomic classification.</title>
        <authorList>
            <person name="Goeker M."/>
        </authorList>
    </citation>
    <scope>NUCLEOTIDE SEQUENCE [LARGE SCALE GENOMIC DNA]</scope>
    <source>
        <strain evidence="2 3">DSM 45521</strain>
    </source>
</reference>
<dbReference type="InterPro" id="IPR032710">
    <property type="entry name" value="NTF2-like_dom_sf"/>
</dbReference>
<protein>
    <submittedName>
        <fullName evidence="2">Uncharacterized protein (TIGR02246 family)</fullName>
    </submittedName>
</protein>
<name>A0A318RFQ5_WILLI</name>
<dbReference type="AlphaFoldDB" id="A0A318RFQ5"/>